<name>A0A9W6ZDI0_9STRA</name>
<keyword evidence="3" id="KW-1185">Reference proteome</keyword>
<protein>
    <submittedName>
        <fullName evidence="2">Uncharacterized protein</fullName>
    </submittedName>
</protein>
<comment type="caution">
    <text evidence="2">The sequence shown here is derived from an EMBL/GenBank/DDBJ whole genome shotgun (WGS) entry which is preliminary data.</text>
</comment>
<evidence type="ECO:0000313" key="3">
    <source>
        <dbReference type="Proteomes" id="UP001165082"/>
    </source>
</evidence>
<dbReference type="EMBL" id="BRXZ01004508">
    <property type="protein sequence ID" value="GMH50251.1"/>
    <property type="molecule type" value="Genomic_DNA"/>
</dbReference>
<feature type="compositionally biased region" description="Low complexity" evidence="1">
    <location>
        <begin position="22"/>
        <end position="35"/>
    </location>
</feature>
<accession>A0A9W6ZDI0</accession>
<dbReference type="Proteomes" id="UP001165082">
    <property type="component" value="Unassembled WGS sequence"/>
</dbReference>
<sequence length="68" mass="7402">MSSQTLEALLAESDSSSDSDDPSSIISQPISSVDDSGVEINNTYSMELERILAESSDEDEDENENENE</sequence>
<reference evidence="2" key="1">
    <citation type="submission" date="2022-07" db="EMBL/GenBank/DDBJ databases">
        <title>Genome analysis of Parmales, a sister group of diatoms, reveals the evolutionary specialization of diatoms from phago-mixotrophs to photoautotrophs.</title>
        <authorList>
            <person name="Ban H."/>
            <person name="Sato S."/>
            <person name="Yoshikawa S."/>
            <person name="Kazumasa Y."/>
            <person name="Nakamura Y."/>
            <person name="Ichinomiya M."/>
            <person name="Saitoh K."/>
            <person name="Sato N."/>
            <person name="Blanc-Mathieu R."/>
            <person name="Endo H."/>
            <person name="Kuwata A."/>
            <person name="Ogata H."/>
        </authorList>
    </citation>
    <scope>NUCLEOTIDE SEQUENCE</scope>
</reference>
<evidence type="ECO:0000256" key="1">
    <source>
        <dbReference type="SAM" id="MobiDB-lite"/>
    </source>
</evidence>
<organism evidence="2 3">
    <name type="scientific">Triparma retinervis</name>
    <dbReference type="NCBI Taxonomy" id="2557542"/>
    <lineage>
        <taxon>Eukaryota</taxon>
        <taxon>Sar</taxon>
        <taxon>Stramenopiles</taxon>
        <taxon>Ochrophyta</taxon>
        <taxon>Bolidophyceae</taxon>
        <taxon>Parmales</taxon>
        <taxon>Triparmaceae</taxon>
        <taxon>Triparma</taxon>
    </lineage>
</organism>
<evidence type="ECO:0000313" key="2">
    <source>
        <dbReference type="EMBL" id="GMH50251.1"/>
    </source>
</evidence>
<feature type="non-terminal residue" evidence="2">
    <location>
        <position position="1"/>
    </location>
</feature>
<feature type="region of interest" description="Disordered" evidence="1">
    <location>
        <begin position="1"/>
        <end position="38"/>
    </location>
</feature>
<dbReference type="AlphaFoldDB" id="A0A9W6ZDI0"/>
<proteinExistence type="predicted"/>
<gene>
    <name evidence="2" type="ORF">TrRE_jg12556</name>
</gene>